<dbReference type="InterPro" id="IPR036259">
    <property type="entry name" value="MFS_trans_sf"/>
</dbReference>
<name>A0AAT9HL86_9ACTN</name>
<dbReference type="GO" id="GO:0022857">
    <property type="term" value="F:transmembrane transporter activity"/>
    <property type="evidence" value="ECO:0007669"/>
    <property type="project" value="InterPro"/>
</dbReference>
<comment type="subcellular location">
    <subcellularLocation>
        <location evidence="1">Cell membrane</location>
        <topology evidence="1">Multi-pass membrane protein</topology>
    </subcellularLocation>
</comment>
<feature type="transmembrane region" description="Helical" evidence="5">
    <location>
        <begin position="74"/>
        <end position="94"/>
    </location>
</feature>
<evidence type="ECO:0000259" key="6">
    <source>
        <dbReference type="PROSITE" id="PS50850"/>
    </source>
</evidence>
<reference evidence="7" key="1">
    <citation type="submission" date="2024-06" db="EMBL/GenBank/DDBJ databases">
        <authorList>
            <consortium name="consrtm"/>
            <person name="Uemura M."/>
            <person name="Terahara T."/>
        </authorList>
    </citation>
    <scope>NUCLEOTIDE SEQUENCE</scope>
    <source>
        <strain evidence="7">KM77-8</strain>
    </source>
</reference>
<sequence>MSGTTIVVLAIPFFLAGVGIGAVETAQYSAVATLAPSDLRGSAFGLLATVQSLGNLAASVVAGVLWTALSPAAAFTYLAAWMLLALAGLLFTAVRRAS</sequence>
<keyword evidence="3 5" id="KW-1133">Transmembrane helix</keyword>
<dbReference type="PANTHER" id="PTHR23518">
    <property type="entry name" value="C-METHYLTRANSFERASE"/>
    <property type="match status" value="1"/>
</dbReference>
<feature type="domain" description="Major facilitator superfamily (MFS) profile" evidence="6">
    <location>
        <begin position="1"/>
        <end position="97"/>
    </location>
</feature>
<evidence type="ECO:0000256" key="1">
    <source>
        <dbReference type="ARBA" id="ARBA00004651"/>
    </source>
</evidence>
<dbReference type="PANTHER" id="PTHR23518:SF2">
    <property type="entry name" value="MAJOR FACILITATOR SUPERFAMILY TRANSPORTER"/>
    <property type="match status" value="1"/>
</dbReference>
<feature type="transmembrane region" description="Helical" evidence="5">
    <location>
        <begin position="44"/>
        <end position="68"/>
    </location>
</feature>
<dbReference type="Gene3D" id="1.20.1250.20">
    <property type="entry name" value="MFS general substrate transporter like domains"/>
    <property type="match status" value="1"/>
</dbReference>
<evidence type="ECO:0000256" key="3">
    <source>
        <dbReference type="ARBA" id="ARBA00022989"/>
    </source>
</evidence>
<evidence type="ECO:0000313" key="7">
    <source>
        <dbReference type="EMBL" id="BFO18210.1"/>
    </source>
</evidence>
<organism evidence="7">
    <name type="scientific">Streptomyces haneummycinicus</name>
    <dbReference type="NCBI Taxonomy" id="3074435"/>
    <lineage>
        <taxon>Bacteria</taxon>
        <taxon>Bacillati</taxon>
        <taxon>Actinomycetota</taxon>
        <taxon>Actinomycetes</taxon>
        <taxon>Kitasatosporales</taxon>
        <taxon>Streptomycetaceae</taxon>
        <taxon>Streptomyces</taxon>
    </lineage>
</organism>
<gene>
    <name evidence="7" type="ORF">SHKM778_45980</name>
</gene>
<keyword evidence="4 5" id="KW-0472">Membrane</keyword>
<accession>A0AAT9HL86</accession>
<dbReference type="EMBL" id="AP035768">
    <property type="protein sequence ID" value="BFO18210.1"/>
    <property type="molecule type" value="Genomic_DNA"/>
</dbReference>
<dbReference type="GO" id="GO:0005886">
    <property type="term" value="C:plasma membrane"/>
    <property type="evidence" value="ECO:0007669"/>
    <property type="project" value="UniProtKB-SubCell"/>
</dbReference>
<reference evidence="7" key="2">
    <citation type="submission" date="2024-07" db="EMBL/GenBank/DDBJ databases">
        <title>Streptomyces haneummycinica sp. nov., a new antibiotic-producing actinobacterium isolated from marine sediment.</title>
        <authorList>
            <person name="Uemura M."/>
            <person name="Hamada M."/>
            <person name="Hirano S."/>
            <person name="Kobayashi K."/>
            <person name="Ohshiro T."/>
            <person name="Kobayashi T."/>
            <person name="Terahara T."/>
        </authorList>
    </citation>
    <scope>NUCLEOTIDE SEQUENCE</scope>
    <source>
        <strain evidence="7">KM77-8</strain>
    </source>
</reference>
<evidence type="ECO:0000256" key="5">
    <source>
        <dbReference type="SAM" id="Phobius"/>
    </source>
</evidence>
<dbReference type="SUPFAM" id="SSF103473">
    <property type="entry name" value="MFS general substrate transporter"/>
    <property type="match status" value="1"/>
</dbReference>
<dbReference type="AlphaFoldDB" id="A0AAT9HL86"/>
<dbReference type="PROSITE" id="PS50850">
    <property type="entry name" value="MFS"/>
    <property type="match status" value="1"/>
</dbReference>
<dbReference type="InterPro" id="IPR020846">
    <property type="entry name" value="MFS_dom"/>
</dbReference>
<evidence type="ECO:0000256" key="2">
    <source>
        <dbReference type="ARBA" id="ARBA00022692"/>
    </source>
</evidence>
<protein>
    <recommendedName>
        <fullName evidence="6">Major facilitator superfamily (MFS) profile domain-containing protein</fullName>
    </recommendedName>
</protein>
<proteinExistence type="predicted"/>
<feature type="transmembrane region" description="Helical" evidence="5">
    <location>
        <begin position="6"/>
        <end position="23"/>
    </location>
</feature>
<evidence type="ECO:0000256" key="4">
    <source>
        <dbReference type="ARBA" id="ARBA00023136"/>
    </source>
</evidence>
<keyword evidence="2 5" id="KW-0812">Transmembrane</keyword>